<dbReference type="GO" id="GO:0005765">
    <property type="term" value="C:lysosomal membrane"/>
    <property type="evidence" value="ECO:0007669"/>
    <property type="project" value="UniProtKB-SubCell"/>
</dbReference>
<comment type="subcellular location">
    <subcellularLocation>
        <location evidence="2">Endosome membrane</location>
        <topology evidence="2">Peripheral membrane protein</topology>
    </subcellularLocation>
    <subcellularLocation>
        <location evidence="1">Late endosome membrane</location>
    </subcellularLocation>
    <subcellularLocation>
        <location evidence="3">Lysosome membrane</location>
        <topology evidence="3">Peripheral membrane protein</topology>
        <orientation evidence="3">Cytoplasmic side</orientation>
    </subcellularLocation>
</comment>
<evidence type="ECO:0000256" key="2">
    <source>
        <dbReference type="ARBA" id="ARBA00004481"/>
    </source>
</evidence>
<dbReference type="EMBL" id="UZAL01035974">
    <property type="protein sequence ID" value="VDP68860.1"/>
    <property type="molecule type" value="Genomic_DNA"/>
</dbReference>
<keyword evidence="6" id="KW-0862">Zinc</keyword>
<evidence type="ECO:0000256" key="5">
    <source>
        <dbReference type="ARBA" id="ARBA00022723"/>
    </source>
</evidence>
<dbReference type="InterPro" id="IPR006629">
    <property type="entry name" value="LITAF"/>
</dbReference>
<organism evidence="8 9">
    <name type="scientific">Schistosoma mattheei</name>
    <dbReference type="NCBI Taxonomy" id="31246"/>
    <lineage>
        <taxon>Eukaryota</taxon>
        <taxon>Metazoa</taxon>
        <taxon>Spiralia</taxon>
        <taxon>Lophotrochozoa</taxon>
        <taxon>Platyhelminthes</taxon>
        <taxon>Trematoda</taxon>
        <taxon>Digenea</taxon>
        <taxon>Strigeidida</taxon>
        <taxon>Schistosomatoidea</taxon>
        <taxon>Schistosomatidae</taxon>
        <taxon>Schistosoma</taxon>
    </lineage>
</organism>
<dbReference type="Pfam" id="PF10601">
    <property type="entry name" value="zf-LITAF-like"/>
    <property type="match status" value="1"/>
</dbReference>
<gene>
    <name evidence="8" type="ORF">SMTD_LOCUS15530</name>
</gene>
<evidence type="ECO:0000256" key="1">
    <source>
        <dbReference type="ARBA" id="ARBA00004414"/>
    </source>
</evidence>
<sequence>KHRDQNPVYGPKLVPRLAQASSRPVHTNTRSDCYYCNRFGKLARKCGHNDAFLSKKSAANRFGAQCIQNENIVQRTNLNRAVIPSAPPPSSFTVPGLPPTPPPTYQESVTLPLPPEYEERLPEVIVTQPPATVFKWNPVGMTCPYCHHIIVTKVRSESGLLAWLLCGVMFLTGHSFLFSLQFSTRLWLFCLIPFYLKSTQDVVHICPLCKSQLGSYKPL</sequence>
<keyword evidence="7" id="KW-0472">Membrane</keyword>
<dbReference type="STRING" id="31246.A0A183PME3"/>
<evidence type="ECO:0000256" key="3">
    <source>
        <dbReference type="ARBA" id="ARBA00004630"/>
    </source>
</evidence>
<evidence type="ECO:0000256" key="6">
    <source>
        <dbReference type="ARBA" id="ARBA00022833"/>
    </source>
</evidence>
<evidence type="ECO:0000256" key="4">
    <source>
        <dbReference type="ARBA" id="ARBA00005975"/>
    </source>
</evidence>
<comment type="similarity">
    <text evidence="4">Belongs to the CDIP1/LITAF family.</text>
</comment>
<dbReference type="GO" id="GO:0008270">
    <property type="term" value="F:zinc ion binding"/>
    <property type="evidence" value="ECO:0007669"/>
    <property type="project" value="TreeGrafter"/>
</dbReference>
<keyword evidence="9" id="KW-1185">Reference proteome</keyword>
<dbReference type="GO" id="GO:0031902">
    <property type="term" value="C:late endosome membrane"/>
    <property type="evidence" value="ECO:0007669"/>
    <property type="project" value="UniProtKB-SubCell"/>
</dbReference>
<evidence type="ECO:0000313" key="8">
    <source>
        <dbReference type="EMBL" id="VDP68860.1"/>
    </source>
</evidence>
<evidence type="ECO:0000256" key="7">
    <source>
        <dbReference type="ARBA" id="ARBA00023136"/>
    </source>
</evidence>
<name>A0A183PME3_9TREM</name>
<dbReference type="PROSITE" id="PS51837">
    <property type="entry name" value="LITAF"/>
    <property type="match status" value="1"/>
</dbReference>
<protein>
    <submittedName>
        <fullName evidence="8">Uncharacterized protein</fullName>
    </submittedName>
</protein>
<keyword evidence="5" id="KW-0479">Metal-binding</keyword>
<dbReference type="SMART" id="SM00714">
    <property type="entry name" value="LITAF"/>
    <property type="match status" value="1"/>
</dbReference>
<dbReference type="PANTHER" id="PTHR23292:SF6">
    <property type="entry name" value="FI16602P1-RELATED"/>
    <property type="match status" value="1"/>
</dbReference>
<dbReference type="InterPro" id="IPR037519">
    <property type="entry name" value="LITAF_fam"/>
</dbReference>
<proteinExistence type="inferred from homology"/>
<accession>A0A183PME3</accession>
<dbReference type="PANTHER" id="PTHR23292">
    <property type="entry name" value="LIPOPOLYSACCHARIDE-INDUCED TUMOR NECROSIS FACTOR-ALPHA FACTOR"/>
    <property type="match status" value="1"/>
</dbReference>
<evidence type="ECO:0000313" key="9">
    <source>
        <dbReference type="Proteomes" id="UP000269396"/>
    </source>
</evidence>
<dbReference type="Proteomes" id="UP000269396">
    <property type="component" value="Unassembled WGS sequence"/>
</dbReference>
<reference evidence="8 9" key="1">
    <citation type="submission" date="2018-11" db="EMBL/GenBank/DDBJ databases">
        <authorList>
            <consortium name="Pathogen Informatics"/>
        </authorList>
    </citation>
    <scope>NUCLEOTIDE SEQUENCE [LARGE SCALE GENOMIC DNA]</scope>
    <source>
        <strain>Denwood</strain>
        <strain evidence="9">Zambia</strain>
    </source>
</reference>
<dbReference type="AlphaFoldDB" id="A0A183PME3"/>
<feature type="non-terminal residue" evidence="8">
    <location>
        <position position="1"/>
    </location>
</feature>